<accession>A0ABY7LKS9</accession>
<organism evidence="1 2">
    <name type="scientific">Hymenobacter canadensis</name>
    <dbReference type="NCBI Taxonomy" id="2999067"/>
    <lineage>
        <taxon>Bacteria</taxon>
        <taxon>Pseudomonadati</taxon>
        <taxon>Bacteroidota</taxon>
        <taxon>Cytophagia</taxon>
        <taxon>Cytophagales</taxon>
        <taxon>Hymenobacteraceae</taxon>
        <taxon>Hymenobacter</taxon>
    </lineage>
</organism>
<proteinExistence type="predicted"/>
<evidence type="ECO:0000313" key="2">
    <source>
        <dbReference type="Proteomes" id="UP001211005"/>
    </source>
</evidence>
<keyword evidence="2" id="KW-1185">Reference proteome</keyword>
<protein>
    <submittedName>
        <fullName evidence="1">Uncharacterized protein</fullName>
    </submittedName>
</protein>
<reference evidence="1 2" key="1">
    <citation type="submission" date="2022-12" db="EMBL/GenBank/DDBJ databases">
        <title>Hymenobacter canadensis sp. nov. isolated from lake water of the Cambridge Bay, Canada.</title>
        <authorList>
            <person name="Kim W.H."/>
            <person name="Lee Y.M."/>
        </authorList>
    </citation>
    <scope>NUCLEOTIDE SEQUENCE [LARGE SCALE GENOMIC DNA]</scope>
    <source>
        <strain evidence="1 2">PAMC 29467</strain>
    </source>
</reference>
<sequence>MWKDDDAASARGHNNDDLRELHAAPLRQKAREIGQLTHALVQSLASATTPHPDDAALLPPDAHLAEEPELRPEDVQGLGSMMINNAFQLSAKLAATCTATDYGRCMELAVLIKVAAESLLSQTSLCLELRLTPPEYIEALRRELEEFRHLFRAWVATFDPTDHYDDGWGLFSA</sequence>
<dbReference type="Proteomes" id="UP001211005">
    <property type="component" value="Chromosome"/>
</dbReference>
<name>A0ABY7LKS9_9BACT</name>
<dbReference type="EMBL" id="CP114767">
    <property type="protein sequence ID" value="WBA41045.1"/>
    <property type="molecule type" value="Genomic_DNA"/>
</dbReference>
<evidence type="ECO:0000313" key="1">
    <source>
        <dbReference type="EMBL" id="WBA41045.1"/>
    </source>
</evidence>
<dbReference type="RefSeq" id="WP_269559129.1">
    <property type="nucleotide sequence ID" value="NZ_CP114767.1"/>
</dbReference>
<gene>
    <name evidence="1" type="ORF">O3303_14605</name>
</gene>